<comment type="caution">
    <text evidence="1">The sequence shown here is derived from an EMBL/GenBank/DDBJ whole genome shotgun (WGS) entry which is preliminary data.</text>
</comment>
<dbReference type="Proteomes" id="UP000297737">
    <property type="component" value="Unassembled WGS sequence"/>
</dbReference>
<evidence type="ECO:0000313" key="2">
    <source>
        <dbReference type="Proteomes" id="UP000297737"/>
    </source>
</evidence>
<keyword evidence="2" id="KW-1185">Reference proteome</keyword>
<reference evidence="1 2" key="1">
    <citation type="submission" date="2019-02" db="EMBL/GenBank/DDBJ databases">
        <title>Polymorphobacter sp. isolated from the lake at the Tibet of China.</title>
        <authorList>
            <person name="Li A."/>
        </authorList>
    </citation>
    <scope>NUCLEOTIDE SEQUENCE [LARGE SCALE GENOMIC DNA]</scope>
    <source>
        <strain evidence="1 2">DJ1R-1</strain>
    </source>
</reference>
<dbReference type="EMBL" id="SIHO01000001">
    <property type="protein sequence ID" value="TFU06178.1"/>
    <property type="molecule type" value="Genomic_DNA"/>
</dbReference>
<evidence type="ECO:0000313" key="1">
    <source>
        <dbReference type="EMBL" id="TFU06178.1"/>
    </source>
</evidence>
<dbReference type="RefSeq" id="WP_135244902.1">
    <property type="nucleotide sequence ID" value="NZ_SIHO01000001.1"/>
</dbReference>
<accession>A0A4Y9ETD5</accession>
<dbReference type="AlphaFoldDB" id="A0A4Y9ETD5"/>
<name>A0A4Y9ETD5_9SPHN</name>
<organism evidence="1 2">
    <name type="scientific">Glacieibacterium arshaanense</name>
    <dbReference type="NCBI Taxonomy" id="2511025"/>
    <lineage>
        <taxon>Bacteria</taxon>
        <taxon>Pseudomonadati</taxon>
        <taxon>Pseudomonadota</taxon>
        <taxon>Alphaproteobacteria</taxon>
        <taxon>Sphingomonadales</taxon>
        <taxon>Sphingosinicellaceae</taxon>
        <taxon>Glacieibacterium</taxon>
    </lineage>
</organism>
<proteinExistence type="predicted"/>
<gene>
    <name evidence="1" type="ORF">EUV02_03970</name>
</gene>
<sequence>MNTQSINSNPTPRGYISDASSDAVRTFLLDLYAQPGVKRDVMMAFYTSASPNEAFTYQMPIANRFFQATLQVNRRNASAAQFAFETELAGMAVRRLGLESWEAAIDAGIETNWDECRYRVAGEIVEVEFDSSETLTGPVRTVEFEGR</sequence>
<protein>
    <submittedName>
        <fullName evidence="1">Uncharacterized protein</fullName>
    </submittedName>
</protein>